<keyword evidence="3" id="KW-1185">Reference proteome</keyword>
<accession>A0AAD7I535</accession>
<feature type="transmembrane region" description="Helical" evidence="1">
    <location>
        <begin position="103"/>
        <end position="128"/>
    </location>
</feature>
<feature type="transmembrane region" description="Helical" evidence="1">
    <location>
        <begin position="204"/>
        <end position="224"/>
    </location>
</feature>
<evidence type="ECO:0000313" key="2">
    <source>
        <dbReference type="EMBL" id="KAJ7734364.1"/>
    </source>
</evidence>
<gene>
    <name evidence="2" type="ORF">DFH07DRAFT_780357</name>
</gene>
<feature type="transmembrane region" description="Helical" evidence="1">
    <location>
        <begin position="55"/>
        <end position="74"/>
    </location>
</feature>
<dbReference type="Proteomes" id="UP001215280">
    <property type="component" value="Unassembled WGS sequence"/>
</dbReference>
<name>A0AAD7I535_9AGAR</name>
<sequence length="296" mass="32494">MSPAVYLVSAAAPETGIVQVCVSRHCAYIRVPNDEMTLDLYYQAFPNDRRFTKGLVYTVYLIELVAIIFNSLVVNSRFYGPNQAAFISQSFYAYRVYVLSKSLLIPCLIVVISLTSSVAAFVTGAFVLQGVWTFPSLPVFGQKGHRIQANKGLGIPAHSLDHRDRLTGWYFFPCIRINDPSPPAAAGVAVVANIVSVAFPRNDYFSSPVVILPGLYANTILVVLNSRMKITGGPRTETSSDIVSTIPLHFRSTAPNAGTEQSFVIEIRRAVSDANVHNQVEIKVMDVYSILDPSIN</sequence>
<organism evidence="2 3">
    <name type="scientific">Mycena maculata</name>
    <dbReference type="NCBI Taxonomy" id="230809"/>
    <lineage>
        <taxon>Eukaryota</taxon>
        <taxon>Fungi</taxon>
        <taxon>Dikarya</taxon>
        <taxon>Basidiomycota</taxon>
        <taxon>Agaricomycotina</taxon>
        <taxon>Agaricomycetes</taxon>
        <taxon>Agaricomycetidae</taxon>
        <taxon>Agaricales</taxon>
        <taxon>Marasmiineae</taxon>
        <taxon>Mycenaceae</taxon>
        <taxon>Mycena</taxon>
    </lineage>
</organism>
<dbReference type="AlphaFoldDB" id="A0AAD7I535"/>
<reference evidence="2" key="1">
    <citation type="submission" date="2023-03" db="EMBL/GenBank/DDBJ databases">
        <title>Massive genome expansion in bonnet fungi (Mycena s.s.) driven by repeated elements and novel gene families across ecological guilds.</title>
        <authorList>
            <consortium name="Lawrence Berkeley National Laboratory"/>
            <person name="Harder C.B."/>
            <person name="Miyauchi S."/>
            <person name="Viragh M."/>
            <person name="Kuo A."/>
            <person name="Thoen E."/>
            <person name="Andreopoulos B."/>
            <person name="Lu D."/>
            <person name="Skrede I."/>
            <person name="Drula E."/>
            <person name="Henrissat B."/>
            <person name="Morin E."/>
            <person name="Kohler A."/>
            <person name="Barry K."/>
            <person name="LaButti K."/>
            <person name="Morin E."/>
            <person name="Salamov A."/>
            <person name="Lipzen A."/>
            <person name="Mereny Z."/>
            <person name="Hegedus B."/>
            <person name="Baldrian P."/>
            <person name="Stursova M."/>
            <person name="Weitz H."/>
            <person name="Taylor A."/>
            <person name="Grigoriev I.V."/>
            <person name="Nagy L.G."/>
            <person name="Martin F."/>
            <person name="Kauserud H."/>
        </authorList>
    </citation>
    <scope>NUCLEOTIDE SEQUENCE</scope>
    <source>
        <strain evidence="2">CBHHK188m</strain>
    </source>
</reference>
<keyword evidence="1" id="KW-0812">Transmembrane</keyword>
<protein>
    <submittedName>
        <fullName evidence="2">Uncharacterized protein</fullName>
    </submittedName>
</protein>
<dbReference type="EMBL" id="JARJLG010000162">
    <property type="protein sequence ID" value="KAJ7734364.1"/>
    <property type="molecule type" value="Genomic_DNA"/>
</dbReference>
<evidence type="ECO:0000256" key="1">
    <source>
        <dbReference type="SAM" id="Phobius"/>
    </source>
</evidence>
<keyword evidence="1" id="KW-1133">Transmembrane helix</keyword>
<keyword evidence="1" id="KW-0472">Membrane</keyword>
<comment type="caution">
    <text evidence="2">The sequence shown here is derived from an EMBL/GenBank/DDBJ whole genome shotgun (WGS) entry which is preliminary data.</text>
</comment>
<evidence type="ECO:0000313" key="3">
    <source>
        <dbReference type="Proteomes" id="UP001215280"/>
    </source>
</evidence>
<proteinExistence type="predicted"/>